<feature type="region of interest" description="Disordered" evidence="2">
    <location>
        <begin position="333"/>
        <end position="383"/>
    </location>
</feature>
<dbReference type="Proteomes" id="UP001224775">
    <property type="component" value="Unassembled WGS sequence"/>
</dbReference>
<keyword evidence="5" id="KW-1185">Reference proteome</keyword>
<evidence type="ECO:0000256" key="2">
    <source>
        <dbReference type="SAM" id="MobiDB-lite"/>
    </source>
</evidence>
<keyword evidence="1" id="KW-0479">Metal-binding</keyword>
<feature type="domain" description="SWIM-type" evidence="3">
    <location>
        <begin position="1077"/>
        <end position="1112"/>
    </location>
</feature>
<feature type="compositionally biased region" description="Polar residues" evidence="2">
    <location>
        <begin position="358"/>
        <end position="381"/>
    </location>
</feature>
<dbReference type="Pfam" id="PF04434">
    <property type="entry name" value="SWIM"/>
    <property type="match status" value="1"/>
</dbReference>
<organism evidence="4 5">
    <name type="scientific">Skeletonema marinoi</name>
    <dbReference type="NCBI Taxonomy" id="267567"/>
    <lineage>
        <taxon>Eukaryota</taxon>
        <taxon>Sar</taxon>
        <taxon>Stramenopiles</taxon>
        <taxon>Ochrophyta</taxon>
        <taxon>Bacillariophyta</taxon>
        <taxon>Coscinodiscophyceae</taxon>
        <taxon>Thalassiosirophycidae</taxon>
        <taxon>Thalassiosirales</taxon>
        <taxon>Skeletonemataceae</taxon>
        <taxon>Skeletonema</taxon>
        <taxon>Skeletonema marinoi-dohrnii complex</taxon>
    </lineage>
</organism>
<accession>A0AAD8YGU5</accession>
<dbReference type="CDD" id="cd05403">
    <property type="entry name" value="NT_KNTase_like"/>
    <property type="match status" value="1"/>
</dbReference>
<evidence type="ECO:0000313" key="5">
    <source>
        <dbReference type="Proteomes" id="UP001224775"/>
    </source>
</evidence>
<evidence type="ECO:0000256" key="1">
    <source>
        <dbReference type="PROSITE-ProRule" id="PRU00325"/>
    </source>
</evidence>
<protein>
    <recommendedName>
        <fullName evidence="3">SWIM-type domain-containing protein</fullName>
    </recommendedName>
</protein>
<dbReference type="EMBL" id="JATAAI010000004">
    <property type="protein sequence ID" value="KAK1746033.1"/>
    <property type="molecule type" value="Genomic_DNA"/>
</dbReference>
<dbReference type="InterPro" id="IPR007527">
    <property type="entry name" value="Znf_SWIM"/>
</dbReference>
<comment type="caution">
    <text evidence="4">The sequence shown here is derived from an EMBL/GenBank/DDBJ whole genome shotgun (WGS) entry which is preliminary data.</text>
</comment>
<keyword evidence="1" id="KW-0862">Zinc</keyword>
<proteinExistence type="predicted"/>
<feature type="compositionally biased region" description="Basic and acidic residues" evidence="2">
    <location>
        <begin position="532"/>
        <end position="555"/>
    </location>
</feature>
<name>A0AAD8YGU5_9STRA</name>
<sequence length="1329" mass="150424">MITRGLRTVNFHLDAVFKMFKADSVIHGYVNPRLHCRHPFACSVALTPLASLVREIVIVYDFDGGKEFRAMITEDILLPWIKQYTRIAQRDISSFSVMYAATMQSVNPPAPARLRPFQYSQRQAAGQDCVDAVENKELIKSLTLELTCRPSREERHVKRLRLNGNYSKGEILRAVIICRSAEVVDLEYCSNLDEECFDAVMHLLFRVRVVLLKGTALNENSAVVKRYRNSAASTPLLPRRCCRYRTLPYFGGDEYLFGHYASNLIVLDMNENRQQGFGTFQMSRDNGKPPSGMAVILDREDVNAEMTDPAQWRDYEKSTSTDADLSTLSTSFAQMPSPSRVCSRAALQKPPCHDSSHGGRSNTSKVANNPSDTTSTNNVPRTSDKEGVAYKACTGLLQERVLDELSLLTKNWKGSIVLSCVPMTALEGVEKAKEEPVDIDICDYLSGQKTQYSRLNFSPRKYPPPADLGLAFKTSKKNHTNTTWDDLRTHIVKQSYKTRSPVICSSGSSGGGGKKFVCHTLNDTNKKNKGRKREDEDFRETHLVNDGERGERENGRSLPRRTSGQDISDGKCGLLFTVKCDEIGYHITLFRSAGTCMHSHHIKYNYSDVSLPLRLLEENEFKELKNVHDTQAGEGLCKAYLFAKTGQLVPRGKIAYLFGSKATGDADFASDIDKLLSYLEDEKDIVHAVFWDMASRGNDGCRLVSKCKCVEDEDPIVTDLTADRSMKKVVAMVREDRKERNIGSNQNLFLSVMWGEKENLRYFKMYPETVFVDVTSHSNNKKYHLLTFSCNSGTNKQSLGLHHYFKYTELIMKDGDPQQHNEIQNFMVEYLTNAFDGACGWHLVRQGCLRDCPGKTAAGKENAEKWEQFLTHVKNWLYSWMRPGYCETEDEYKISKELLFRYISSQSALQASGGQQQLLDTVKQWVQNKVIVSENHFLFYLRKHKRAFHTYCSNGHEGTNFGMKNHTIPLKANGSMTKNAKALTMQASLKAAEMNANAYRNVIKPNKKWSKLPTAPYVTPFAEGLVHAIMDRQDLYSVRRVGEREFEIKCSICVEPFIADHSVSEDKCPIPRFHRIRRVVVDDDGVCRCSCCYFEQVGIPCPHMAKVFDTVQPQWDGFLHTDVSVRWWSQYNYSAYQFPGHGNLTQLFHDLRHNDVKGPKLHLDLLTDDCMPIEDPSTDMSAVHRLKNYDVDDISQQLGGTVDGCIVTTSAAQSEMERNMLESNGGIPDAAIFSESLEDFQFRADGSLPPGVSLRSALMPQFNDVCRVCEQFPQLRQKLSEAHEDILKHGRKLASEKMSNPERNGATVSMLTDRHTGPSRVYNTKINPI</sequence>
<dbReference type="PROSITE" id="PS50966">
    <property type="entry name" value="ZF_SWIM"/>
    <property type="match status" value="1"/>
</dbReference>
<dbReference type="GO" id="GO:0008270">
    <property type="term" value="F:zinc ion binding"/>
    <property type="evidence" value="ECO:0007669"/>
    <property type="project" value="UniProtKB-KW"/>
</dbReference>
<feature type="region of interest" description="Disordered" evidence="2">
    <location>
        <begin position="1309"/>
        <end position="1329"/>
    </location>
</feature>
<keyword evidence="1" id="KW-0863">Zinc-finger</keyword>
<evidence type="ECO:0000313" key="4">
    <source>
        <dbReference type="EMBL" id="KAK1746033.1"/>
    </source>
</evidence>
<reference evidence="4" key="1">
    <citation type="submission" date="2023-06" db="EMBL/GenBank/DDBJ databases">
        <title>Survivors Of The Sea: Transcriptome response of Skeletonema marinoi to long-term dormancy.</title>
        <authorList>
            <person name="Pinder M.I.M."/>
            <person name="Kourtchenko O."/>
            <person name="Robertson E.K."/>
            <person name="Larsson T."/>
            <person name="Maumus F."/>
            <person name="Osuna-Cruz C.M."/>
            <person name="Vancaester E."/>
            <person name="Stenow R."/>
            <person name="Vandepoele K."/>
            <person name="Ploug H."/>
            <person name="Bruchert V."/>
            <person name="Godhe A."/>
            <person name="Topel M."/>
        </authorList>
    </citation>
    <scope>NUCLEOTIDE SEQUENCE</scope>
    <source>
        <strain evidence="4">R05AC</strain>
    </source>
</reference>
<gene>
    <name evidence="4" type="ORF">QTG54_002640</name>
</gene>
<feature type="region of interest" description="Disordered" evidence="2">
    <location>
        <begin position="523"/>
        <end position="565"/>
    </location>
</feature>
<evidence type="ECO:0000259" key="3">
    <source>
        <dbReference type="PROSITE" id="PS50966"/>
    </source>
</evidence>